<dbReference type="EMBL" id="JANHOG010001793">
    <property type="protein sequence ID" value="KAJ3531538.1"/>
    <property type="molecule type" value="Genomic_DNA"/>
</dbReference>
<gene>
    <name evidence="1" type="ORF">NM688_g7560</name>
</gene>
<keyword evidence="2" id="KW-1185">Reference proteome</keyword>
<evidence type="ECO:0000313" key="1">
    <source>
        <dbReference type="EMBL" id="KAJ3531538.1"/>
    </source>
</evidence>
<organism evidence="1 2">
    <name type="scientific">Phlebia brevispora</name>
    <dbReference type="NCBI Taxonomy" id="194682"/>
    <lineage>
        <taxon>Eukaryota</taxon>
        <taxon>Fungi</taxon>
        <taxon>Dikarya</taxon>
        <taxon>Basidiomycota</taxon>
        <taxon>Agaricomycotina</taxon>
        <taxon>Agaricomycetes</taxon>
        <taxon>Polyporales</taxon>
        <taxon>Meruliaceae</taxon>
        <taxon>Phlebia</taxon>
    </lineage>
</organism>
<proteinExistence type="predicted"/>
<dbReference type="Proteomes" id="UP001148662">
    <property type="component" value="Unassembled WGS sequence"/>
</dbReference>
<evidence type="ECO:0000313" key="2">
    <source>
        <dbReference type="Proteomes" id="UP001148662"/>
    </source>
</evidence>
<protein>
    <submittedName>
        <fullName evidence="1">Uncharacterized protein</fullName>
    </submittedName>
</protein>
<sequence length="1077" mass="118904">MLDNTACTATILTEASSTVTAASLLHRGVHYRRNQFDTLLGLCGDIIQQASSLCQGEPDTVNEVNTTVRSIQRACEGVKEVVSVASEKGSLWCHANASWLNGRLEECKNELDNLFSTIFDIMQKERARRIVRSKEADLRDLSRIQALAAPQTSDRLMREVQDYEGSNKTSEHILDVLRKHVEDHRVQDDSCPEDIFLHKVAETLCPPSGVMDSIQRVKLVDVTFAEEDIIGHGASGQVYKGKWNGTVVAIKRMYPVDARAISGDNKLGFYHEIRTWASLRHPHLLNFDGACLEAEVPFVVMKYCPLGTIRKYLGENPDSDRARFSYEIAVGLAFLHSQDIVHADIKGANVLVSREDDAVHALLTDFGLALKLRQFRSLYTQKLDKQRGTLVYMAPEVLRGASPSKASDIYSLGLTIWEIFSEDIPYAKFLSEEILISRVGSGEHRESRPSNMPTYIWNTVEKCWMVSPEARPSAQDVQDALDPSQYSAPSQGSFDYVNVFGLASDSPAFSNSTQRSGLLPTDESRTGAPQPTQQEAAANESRRGRSRLLNVPPSGDETPASNGIASSLSLKSNTTTSRVPNDTLAPTSDIRVASRLALRASRSREPSTETRPAKASRASEAGLAAPQIQRAVTDQPRSQEAAANGGASHQHALSLPSSRDSGLVRRSRSQQPMSSDESAKGQENSVQVANDVHFNHGDPPDSGPRTRFVPDLRIPPFMSDGYTQSEPPNGSPALIDQVVREQRPVNNGPAPNLPMRPISPSDVMSPFEPFSPVSWPVQAPETNNSIAANNASRASDETSKMPKPKLSWNLDKFLEVTQYQQTFGSIELDRLLEIHKEPSPDSQHFMWPQSPNTLSMSQSVRLALYQHVIYCDDSTPMADAHRFDIVQTFIMRTADVTSRALGTWRDVQVRFINSDKAVSGRGQQLQTQIASVRPSGANNLGSSLREKVLTPLVYDILQGSGRLERPLLVSVVIDHAPQPEPRTTFRDTVRECKEHLRTAGYPVTSVLFVVAVVSDAPLTKEFVNELRQDLDVGDVVHCPTDRLEDIFAKRGTGSHEGKAEVWLLNALARPIEKLEEA</sequence>
<name>A0ACC1S402_9APHY</name>
<accession>A0ACC1S402</accession>
<reference evidence="1" key="1">
    <citation type="submission" date="2022-07" db="EMBL/GenBank/DDBJ databases">
        <title>Genome Sequence of Phlebia brevispora.</title>
        <authorList>
            <person name="Buettner E."/>
        </authorList>
    </citation>
    <scope>NUCLEOTIDE SEQUENCE</scope>
    <source>
        <strain evidence="1">MPL23</strain>
    </source>
</reference>
<comment type="caution">
    <text evidence="1">The sequence shown here is derived from an EMBL/GenBank/DDBJ whole genome shotgun (WGS) entry which is preliminary data.</text>
</comment>